<dbReference type="Gene3D" id="1.20.58.2150">
    <property type="match status" value="1"/>
</dbReference>
<organism evidence="4 5">
    <name type="scientific">Pseudoduganella aquatica</name>
    <dbReference type="NCBI Taxonomy" id="2660641"/>
    <lineage>
        <taxon>Bacteria</taxon>
        <taxon>Pseudomonadati</taxon>
        <taxon>Pseudomonadota</taxon>
        <taxon>Betaproteobacteria</taxon>
        <taxon>Burkholderiales</taxon>
        <taxon>Oxalobacteraceae</taxon>
        <taxon>Telluria group</taxon>
        <taxon>Pseudoduganella</taxon>
    </lineage>
</organism>
<dbReference type="Pfam" id="PF17829">
    <property type="entry name" value="GH115_C"/>
    <property type="match status" value="1"/>
</dbReference>
<evidence type="ECO:0000259" key="3">
    <source>
        <dbReference type="Pfam" id="PF17829"/>
    </source>
</evidence>
<protein>
    <submittedName>
        <fullName evidence="4">Glycosyl hydrolase</fullName>
    </submittedName>
</protein>
<dbReference type="GO" id="GO:0016787">
    <property type="term" value="F:hydrolase activity"/>
    <property type="evidence" value="ECO:0007669"/>
    <property type="project" value="UniProtKB-KW"/>
</dbReference>
<name>A0A7X4HBX8_9BURK</name>
<dbReference type="PANTHER" id="PTHR37842">
    <property type="match status" value="1"/>
</dbReference>
<evidence type="ECO:0000313" key="4">
    <source>
        <dbReference type="EMBL" id="MYN07732.1"/>
    </source>
</evidence>
<evidence type="ECO:0000256" key="2">
    <source>
        <dbReference type="SAM" id="SignalP"/>
    </source>
</evidence>
<dbReference type="PANTHER" id="PTHR37842:SF2">
    <property type="entry name" value="GYLCOSYL HYDROLASE 115 C-TERMINAL DOMAIN-CONTAINING PROTEIN"/>
    <property type="match status" value="1"/>
</dbReference>
<dbReference type="Pfam" id="PF15979">
    <property type="entry name" value="Glyco_hydro_115"/>
    <property type="match status" value="1"/>
</dbReference>
<feature type="chain" id="PRO_5031264995" evidence="2">
    <location>
        <begin position="25"/>
        <end position="975"/>
    </location>
</feature>
<keyword evidence="5" id="KW-1185">Reference proteome</keyword>
<proteinExistence type="predicted"/>
<gene>
    <name evidence="4" type="ORF">GTP77_10305</name>
</gene>
<dbReference type="EMBL" id="WWCU01000009">
    <property type="protein sequence ID" value="MYN07732.1"/>
    <property type="molecule type" value="Genomic_DNA"/>
</dbReference>
<keyword evidence="2" id="KW-0732">Signal</keyword>
<feature type="domain" description="Gylcosyl hydrolase 115 C-terminal" evidence="3">
    <location>
        <begin position="799"/>
        <end position="966"/>
    </location>
</feature>
<dbReference type="InterPro" id="IPR042301">
    <property type="entry name" value="GH115_sf"/>
</dbReference>
<dbReference type="GO" id="GO:0005975">
    <property type="term" value="P:carbohydrate metabolic process"/>
    <property type="evidence" value="ECO:0007669"/>
    <property type="project" value="UniProtKB-ARBA"/>
</dbReference>
<dbReference type="RefSeq" id="WP_161072197.1">
    <property type="nucleotide sequence ID" value="NZ_WWCU01000009.1"/>
</dbReference>
<dbReference type="Gene3D" id="3.30.379.10">
    <property type="entry name" value="Chitobiase/beta-hexosaminidase domain 2-like"/>
    <property type="match status" value="1"/>
</dbReference>
<accession>A0A7X4HBX8</accession>
<feature type="signal peptide" evidence="2">
    <location>
        <begin position="1"/>
        <end position="24"/>
    </location>
</feature>
<evidence type="ECO:0000313" key="5">
    <source>
        <dbReference type="Proteomes" id="UP000450676"/>
    </source>
</evidence>
<dbReference type="Gene3D" id="2.60.120.1620">
    <property type="match status" value="1"/>
</dbReference>
<comment type="caution">
    <text evidence="4">The sequence shown here is derived from an EMBL/GenBank/DDBJ whole genome shotgun (WGS) entry which is preliminary data.</text>
</comment>
<dbReference type="Gene3D" id="3.20.20.520">
    <property type="entry name" value="Glycosyl hydrolase family 115"/>
    <property type="match status" value="1"/>
</dbReference>
<dbReference type="InterPro" id="IPR029018">
    <property type="entry name" value="Hex-like_dom2"/>
</dbReference>
<sequence>MKLLCALISSFAIACLAASPNALAIGQKKFVDSGTAAGVELISRGKAAAIHLDGDDYPGVLRAARDLQNDIEKVGGQRPALSLQNATSAAGGQDVILIGTIGHSRLIDQLIAQKKLDASAIKDQWEGYVVQAVKSPMPGVARALVIAGSDKRGTIFGIYTLSEQLGVSPWYWWADVPVPHKDRAVVPFGTLVNDRPAVKYRGIFLNDEAPALTNWAKDKFGGFNHQFYEKLFELMLRMRSNYLWPAMWYSAFNDDDKENARLANEMGIVMGTSHHEPMMRSQQEWHRYGKGPWDYEKNGDALRKFWAEGLRNSHDYEQVITMAMRGDGDEPMSEQANVSLLQNIVSDQRKLIAAEWNKDPAKVPQLWALYKEVQEYYDKGMRVPDDLLLLMCDDNWGNIRRLPTAEERRRSGGAGIYYHFDYVGVPRSYKWLNVTQISKVWEQMNLASEFGADRMWVVNVGDLKPMEIPTEFFLSYAWDPKVWPAERLGDYLKQWAAREFGAAHADDIADIVNQYTRFNARRRPEQLDPATYSLVNYREAERVVNAYNGLAERSRRLAAALPPQQRDAFFQLVEYPVRASANALDMYVSAGMNRLYANQGRITANDMAARVRALFANDVELARQYQQDVSGGKWKHMMSQTRFGYTNWDQPYRDVMPAVSELRVPVNGELAAPNGIHPSDQMGIALEGETVAWPVFPIKPLVLPQLDVFQKQAGRIELFNRSSTPFTFSISANQPWVRLSTSGGTVEKTQLVEVDVQWDQAPLGDSRAELTVTGPDKASVKVAVPVRNPAAVRPEQASGHVETRGVIAIEAEHYTAAPSAPGRRWLKIPDYGRTLSGMTVSPANAGALDLRDGMQLQYAVNIFNPGKLQVEAVLAPTLKFMPGSGFRYAISFDDEAPQVINIHADESEDHWRKIVSDGVAKFSSTHMVKSAGKHTLKFWALDPGVVLQRLVVNTGGLKPSYLGPPESPYFPAQKR</sequence>
<keyword evidence="1 4" id="KW-0378">Hydrolase</keyword>
<dbReference type="AlphaFoldDB" id="A0A7X4HBX8"/>
<reference evidence="4 5" key="1">
    <citation type="submission" date="2019-12" db="EMBL/GenBank/DDBJ databases">
        <title>Novel species isolated from a subtropical stream in China.</title>
        <authorList>
            <person name="Lu H."/>
        </authorList>
    </citation>
    <scope>NUCLEOTIDE SEQUENCE [LARGE SCALE GENOMIC DNA]</scope>
    <source>
        <strain evidence="4 5">FT127W</strain>
    </source>
</reference>
<dbReference type="PROSITE" id="PS51257">
    <property type="entry name" value="PROKAR_LIPOPROTEIN"/>
    <property type="match status" value="1"/>
</dbReference>
<dbReference type="InterPro" id="IPR031924">
    <property type="entry name" value="GH115"/>
</dbReference>
<dbReference type="Proteomes" id="UP000450676">
    <property type="component" value="Unassembled WGS sequence"/>
</dbReference>
<evidence type="ECO:0000256" key="1">
    <source>
        <dbReference type="ARBA" id="ARBA00022801"/>
    </source>
</evidence>
<dbReference type="InterPro" id="IPR041437">
    <property type="entry name" value="GH115_C"/>
</dbReference>
<dbReference type="SUPFAM" id="SSF55545">
    <property type="entry name" value="beta-N-acetylhexosaminidase-like domain"/>
    <property type="match status" value="1"/>
</dbReference>